<organism evidence="1 2">
    <name type="scientific">Plectosphaerella cucumerina</name>
    <dbReference type="NCBI Taxonomy" id="40658"/>
    <lineage>
        <taxon>Eukaryota</taxon>
        <taxon>Fungi</taxon>
        <taxon>Dikarya</taxon>
        <taxon>Ascomycota</taxon>
        <taxon>Pezizomycotina</taxon>
        <taxon>Sordariomycetes</taxon>
        <taxon>Hypocreomycetidae</taxon>
        <taxon>Glomerellales</taxon>
        <taxon>Plectosphaerellaceae</taxon>
        <taxon>Plectosphaerella</taxon>
    </lineage>
</organism>
<name>A0A8K0X4Z9_9PEZI</name>
<accession>A0A8K0X4Z9</accession>
<keyword evidence="2" id="KW-1185">Reference proteome</keyword>
<dbReference type="PROSITE" id="PS51257">
    <property type="entry name" value="PROKAR_LIPOPROTEIN"/>
    <property type="match status" value="1"/>
</dbReference>
<evidence type="ECO:0000313" key="2">
    <source>
        <dbReference type="Proteomes" id="UP000813385"/>
    </source>
</evidence>
<dbReference type="EMBL" id="JAGPXD010000002">
    <property type="protein sequence ID" value="KAH7367332.1"/>
    <property type="molecule type" value="Genomic_DNA"/>
</dbReference>
<dbReference type="AlphaFoldDB" id="A0A8K0X4Z9"/>
<gene>
    <name evidence="1" type="ORF">B0T11DRAFT_52807</name>
</gene>
<dbReference type="Proteomes" id="UP000813385">
    <property type="component" value="Unassembled WGS sequence"/>
</dbReference>
<protein>
    <submittedName>
        <fullName evidence="1">Uncharacterized protein</fullName>
    </submittedName>
</protein>
<reference evidence="1" key="1">
    <citation type="journal article" date="2021" name="Nat. Commun.">
        <title>Genetic determinants of endophytism in the Arabidopsis root mycobiome.</title>
        <authorList>
            <person name="Mesny F."/>
            <person name="Miyauchi S."/>
            <person name="Thiergart T."/>
            <person name="Pickel B."/>
            <person name="Atanasova L."/>
            <person name="Karlsson M."/>
            <person name="Huettel B."/>
            <person name="Barry K.W."/>
            <person name="Haridas S."/>
            <person name="Chen C."/>
            <person name="Bauer D."/>
            <person name="Andreopoulos W."/>
            <person name="Pangilinan J."/>
            <person name="LaButti K."/>
            <person name="Riley R."/>
            <person name="Lipzen A."/>
            <person name="Clum A."/>
            <person name="Drula E."/>
            <person name="Henrissat B."/>
            <person name="Kohler A."/>
            <person name="Grigoriev I.V."/>
            <person name="Martin F.M."/>
            <person name="Hacquard S."/>
        </authorList>
    </citation>
    <scope>NUCLEOTIDE SEQUENCE</scope>
    <source>
        <strain evidence="1">MPI-CAGE-AT-0016</strain>
    </source>
</reference>
<proteinExistence type="predicted"/>
<comment type="caution">
    <text evidence="1">The sequence shown here is derived from an EMBL/GenBank/DDBJ whole genome shotgun (WGS) entry which is preliminary data.</text>
</comment>
<sequence length="189" mass="19767">MDPPYRAPELGCTPFGPVIAGCRRGRTAQLQGLGASPPKTRDHSLTPTSLQQAVGELMSGLPCRTTRMTDARLGMTEGQAADTVLGWCPSMSESTIGFALKKEGQSRETHHPFHRASASPTFRGLPPLSDKGALRILIKPDIAGPISRGDGLCGVKFALPVVLSGLALVPPGPQAQGAGSYFYCQDAAG</sequence>
<evidence type="ECO:0000313" key="1">
    <source>
        <dbReference type="EMBL" id="KAH7367332.1"/>
    </source>
</evidence>